<dbReference type="EMBL" id="JAIRAU010000057">
    <property type="protein sequence ID" value="MBZ5715438.1"/>
    <property type="molecule type" value="Genomic_DNA"/>
</dbReference>
<dbReference type="RefSeq" id="WP_224197180.1">
    <property type="nucleotide sequence ID" value="NZ_JAIRAU010000057.1"/>
</dbReference>
<feature type="domain" description="Thioredoxin" evidence="5">
    <location>
        <begin position="32"/>
        <end position="171"/>
    </location>
</feature>
<reference evidence="6" key="1">
    <citation type="submission" date="2021-08" db="EMBL/GenBank/DDBJ databases">
        <authorList>
            <person name="Stevens D.C."/>
        </authorList>
    </citation>
    <scope>NUCLEOTIDE SEQUENCE</scope>
    <source>
        <strain evidence="6">DSM 53165</strain>
    </source>
</reference>
<proteinExistence type="predicted"/>
<sequence length="171" mass="18844">MDEPWSRRRWLGLVALAAGCRPPEMPPSAPTSLLGEQAPEFSRRGLDGRAVDSAGLRGKVVVVEFFARYCEPCWKHLPKVQRWTVRQRDVAVIGIGADEFAGDTLAMVRALGVAFPVVHDAGLVLTARFRVDKIPATLVLDREGRVRWRSFPGDGIGAMDRAVAAVRRARD</sequence>
<gene>
    <name evidence="6" type="ORF">K7C98_39905</name>
</gene>
<evidence type="ECO:0000313" key="6">
    <source>
        <dbReference type="EMBL" id="MBZ5715438.1"/>
    </source>
</evidence>
<dbReference type="PROSITE" id="PS51352">
    <property type="entry name" value="THIOREDOXIN_2"/>
    <property type="match status" value="1"/>
</dbReference>
<keyword evidence="3" id="KW-1015">Disulfide bond</keyword>
<comment type="subcellular location">
    <subcellularLocation>
        <location evidence="1">Cell envelope</location>
    </subcellularLocation>
</comment>
<dbReference type="Gene3D" id="3.40.30.10">
    <property type="entry name" value="Glutaredoxin"/>
    <property type="match status" value="1"/>
</dbReference>
<dbReference type="Pfam" id="PF00578">
    <property type="entry name" value="AhpC-TSA"/>
    <property type="match status" value="1"/>
</dbReference>
<dbReference type="InterPro" id="IPR017937">
    <property type="entry name" value="Thioredoxin_CS"/>
</dbReference>
<dbReference type="InterPro" id="IPR000866">
    <property type="entry name" value="AhpC/TSA"/>
</dbReference>
<evidence type="ECO:0000256" key="1">
    <source>
        <dbReference type="ARBA" id="ARBA00004196"/>
    </source>
</evidence>
<evidence type="ECO:0000256" key="3">
    <source>
        <dbReference type="ARBA" id="ARBA00023157"/>
    </source>
</evidence>
<accession>A0ABS7U4D9</accession>
<protein>
    <submittedName>
        <fullName evidence="6">TlpA family protein disulfide reductase</fullName>
    </submittedName>
</protein>
<keyword evidence="2" id="KW-0201">Cytochrome c-type biogenesis</keyword>
<dbReference type="PROSITE" id="PS00194">
    <property type="entry name" value="THIOREDOXIN_1"/>
    <property type="match status" value="1"/>
</dbReference>
<evidence type="ECO:0000256" key="4">
    <source>
        <dbReference type="ARBA" id="ARBA00023284"/>
    </source>
</evidence>
<dbReference type="InterPro" id="IPR050553">
    <property type="entry name" value="Thioredoxin_ResA/DsbE_sf"/>
</dbReference>
<dbReference type="PANTHER" id="PTHR42852:SF6">
    <property type="entry name" value="THIOL:DISULFIDE INTERCHANGE PROTEIN DSBE"/>
    <property type="match status" value="1"/>
</dbReference>
<comment type="caution">
    <text evidence="6">The sequence shown here is derived from an EMBL/GenBank/DDBJ whole genome shotgun (WGS) entry which is preliminary data.</text>
</comment>
<evidence type="ECO:0000313" key="7">
    <source>
        <dbReference type="Proteomes" id="UP001139031"/>
    </source>
</evidence>
<dbReference type="InterPro" id="IPR013766">
    <property type="entry name" value="Thioredoxin_domain"/>
</dbReference>
<dbReference type="PROSITE" id="PS51257">
    <property type="entry name" value="PROKAR_LIPOPROTEIN"/>
    <property type="match status" value="1"/>
</dbReference>
<dbReference type="Proteomes" id="UP001139031">
    <property type="component" value="Unassembled WGS sequence"/>
</dbReference>
<keyword evidence="4" id="KW-0676">Redox-active center</keyword>
<dbReference type="CDD" id="cd02966">
    <property type="entry name" value="TlpA_like_family"/>
    <property type="match status" value="1"/>
</dbReference>
<organism evidence="6 7">
    <name type="scientific">Nannocystis pusilla</name>
    <dbReference type="NCBI Taxonomy" id="889268"/>
    <lineage>
        <taxon>Bacteria</taxon>
        <taxon>Pseudomonadati</taxon>
        <taxon>Myxococcota</taxon>
        <taxon>Polyangia</taxon>
        <taxon>Nannocystales</taxon>
        <taxon>Nannocystaceae</taxon>
        <taxon>Nannocystis</taxon>
    </lineage>
</organism>
<dbReference type="SUPFAM" id="SSF52833">
    <property type="entry name" value="Thioredoxin-like"/>
    <property type="match status" value="1"/>
</dbReference>
<name>A0ABS7U4D9_9BACT</name>
<evidence type="ECO:0000259" key="5">
    <source>
        <dbReference type="PROSITE" id="PS51352"/>
    </source>
</evidence>
<dbReference type="PANTHER" id="PTHR42852">
    <property type="entry name" value="THIOL:DISULFIDE INTERCHANGE PROTEIN DSBE"/>
    <property type="match status" value="1"/>
</dbReference>
<keyword evidence="7" id="KW-1185">Reference proteome</keyword>
<evidence type="ECO:0000256" key="2">
    <source>
        <dbReference type="ARBA" id="ARBA00022748"/>
    </source>
</evidence>
<dbReference type="InterPro" id="IPR036249">
    <property type="entry name" value="Thioredoxin-like_sf"/>
</dbReference>